<protein>
    <submittedName>
        <fullName evidence="2">Uncharacterized protein</fullName>
    </submittedName>
</protein>
<dbReference type="EMBL" id="VSSQ01023082">
    <property type="protein sequence ID" value="MPM69793.1"/>
    <property type="molecule type" value="Genomic_DNA"/>
</dbReference>
<comment type="caution">
    <text evidence="2">The sequence shown here is derived from an EMBL/GenBank/DDBJ whole genome shotgun (WGS) entry which is preliminary data.</text>
</comment>
<proteinExistence type="predicted"/>
<evidence type="ECO:0000256" key="1">
    <source>
        <dbReference type="SAM" id="MobiDB-lite"/>
    </source>
</evidence>
<accession>A0A645C377</accession>
<dbReference type="AlphaFoldDB" id="A0A645C377"/>
<feature type="region of interest" description="Disordered" evidence="1">
    <location>
        <begin position="14"/>
        <end position="41"/>
    </location>
</feature>
<evidence type="ECO:0000313" key="2">
    <source>
        <dbReference type="EMBL" id="MPM69793.1"/>
    </source>
</evidence>
<organism evidence="2">
    <name type="scientific">bioreactor metagenome</name>
    <dbReference type="NCBI Taxonomy" id="1076179"/>
    <lineage>
        <taxon>unclassified sequences</taxon>
        <taxon>metagenomes</taxon>
        <taxon>ecological metagenomes</taxon>
    </lineage>
</organism>
<name>A0A645C377_9ZZZZ</name>
<sequence>MQCNFPEVLTLREENPFETHNQNYDNKEYHNQAPANSKVPGYLSSLKHHMRADKNLPDAIRDESHS</sequence>
<gene>
    <name evidence="2" type="ORF">SDC9_116741</name>
</gene>
<reference evidence="2" key="1">
    <citation type="submission" date="2019-08" db="EMBL/GenBank/DDBJ databases">
        <authorList>
            <person name="Kucharzyk K."/>
            <person name="Murdoch R.W."/>
            <person name="Higgins S."/>
            <person name="Loffler F."/>
        </authorList>
    </citation>
    <scope>NUCLEOTIDE SEQUENCE</scope>
</reference>